<dbReference type="CDD" id="cd00160">
    <property type="entry name" value="RhoGEF"/>
    <property type="match status" value="1"/>
</dbReference>
<evidence type="ECO:0000313" key="3">
    <source>
        <dbReference type="Proteomes" id="UP001149090"/>
    </source>
</evidence>
<dbReference type="Pfam" id="PF00621">
    <property type="entry name" value="RhoGEF"/>
    <property type="match status" value="1"/>
</dbReference>
<accession>A0A9Q0LKS3</accession>
<dbReference type="EMBL" id="JAPDFW010000069">
    <property type="protein sequence ID" value="KAJ5074647.1"/>
    <property type="molecule type" value="Genomic_DNA"/>
</dbReference>
<dbReference type="GO" id="GO:0005085">
    <property type="term" value="F:guanyl-nucleotide exchange factor activity"/>
    <property type="evidence" value="ECO:0007669"/>
    <property type="project" value="InterPro"/>
</dbReference>
<dbReference type="OrthoDB" id="4066896at2759"/>
<organism evidence="2 3">
    <name type="scientific">Anaeramoeba ignava</name>
    <name type="common">Anaerobic marine amoeba</name>
    <dbReference type="NCBI Taxonomy" id="1746090"/>
    <lineage>
        <taxon>Eukaryota</taxon>
        <taxon>Metamonada</taxon>
        <taxon>Anaeramoebidae</taxon>
        <taxon>Anaeramoeba</taxon>
    </lineage>
</organism>
<dbReference type="InterPro" id="IPR011993">
    <property type="entry name" value="PH-like_dom_sf"/>
</dbReference>
<dbReference type="PANTHER" id="PTHR12673">
    <property type="entry name" value="FACIOGENITAL DYSPLASIA PROTEIN"/>
    <property type="match status" value="1"/>
</dbReference>
<dbReference type="PROSITE" id="PS50010">
    <property type="entry name" value="DH_2"/>
    <property type="match status" value="1"/>
</dbReference>
<protein>
    <submittedName>
        <fullName evidence="2">Faciogenital dysplasia protein</fullName>
    </submittedName>
</protein>
<gene>
    <name evidence="2" type="ORF">M0811_08002</name>
</gene>
<dbReference type="InterPro" id="IPR035899">
    <property type="entry name" value="DBL_dom_sf"/>
</dbReference>
<dbReference type="InterPro" id="IPR000219">
    <property type="entry name" value="DH_dom"/>
</dbReference>
<proteinExistence type="predicted"/>
<dbReference type="AlphaFoldDB" id="A0A9Q0LKS3"/>
<reference evidence="2" key="1">
    <citation type="submission" date="2022-10" db="EMBL/GenBank/DDBJ databases">
        <title>Novel sulphate-reducing endosymbionts in the free-living metamonad Anaeramoeba.</title>
        <authorList>
            <person name="Jerlstrom-Hultqvist J."/>
            <person name="Cepicka I."/>
            <person name="Gallot-Lavallee L."/>
            <person name="Salas-Leiva D."/>
            <person name="Curtis B.A."/>
            <person name="Zahonova K."/>
            <person name="Pipaliya S."/>
            <person name="Dacks J."/>
            <person name="Roger A.J."/>
        </authorList>
    </citation>
    <scope>NUCLEOTIDE SEQUENCE</scope>
    <source>
        <strain evidence="2">BMAN</strain>
    </source>
</reference>
<evidence type="ECO:0000313" key="2">
    <source>
        <dbReference type="EMBL" id="KAJ5074647.1"/>
    </source>
</evidence>
<comment type="caution">
    <text evidence="2">The sequence shown here is derived from an EMBL/GenBank/DDBJ whole genome shotgun (WGS) entry which is preliminary data.</text>
</comment>
<evidence type="ECO:0000259" key="1">
    <source>
        <dbReference type="PROSITE" id="PS50010"/>
    </source>
</evidence>
<dbReference type="Gene3D" id="2.30.29.30">
    <property type="entry name" value="Pleckstrin-homology domain (PH domain)/Phosphotyrosine-binding domain (PTB)"/>
    <property type="match status" value="1"/>
</dbReference>
<dbReference type="GO" id="GO:0005737">
    <property type="term" value="C:cytoplasm"/>
    <property type="evidence" value="ECO:0007669"/>
    <property type="project" value="TreeGrafter"/>
</dbReference>
<sequence length="446" mass="53142">MIMIMLLRGTKSYFIKKNKIKTKNYNKIIIFQKKKRNLHLQQKLQHQNSTKRKEITLELFQTENSYIKFLDILINKIMNPLQSEGIISEKERKLIFDGLDVIFAYQKEFHKELEPVIKEWNIKTCIGELIIRKISYFRSYISYINNYENSIQCVANLRKKNRRFREFLNESQTQNQNLSIESLLIMPIQRLPRYVLLLEDLFKNTPKNHPDYEHLKKALTEMKATTTKLNDEKSEREKQEKVIEIATKITEHSKSKLGLQIIDPARRLIYTDKFQLNFEQKLFPYQIFIFSDSLLLCQLKKPRFTLKQQVEESKYRLSAKSFIHFSNDIEIHKYIGKEEFSPITVTRRKSKTEQKKSSNVDNISNSNSPLLSLQRDQNVYFFIKISFLNDLNFFVFIAQNQTQRDQFLDKILSQISIFREATKTLKQQFHLQSSILNVKIGIPKIN</sequence>
<dbReference type="Proteomes" id="UP001149090">
    <property type="component" value="Unassembled WGS sequence"/>
</dbReference>
<feature type="domain" description="DH" evidence="1">
    <location>
        <begin position="51"/>
        <end position="232"/>
    </location>
</feature>
<keyword evidence="3" id="KW-1185">Reference proteome</keyword>
<dbReference type="InterPro" id="IPR051092">
    <property type="entry name" value="FYVE_RhoGEF_PH"/>
</dbReference>
<dbReference type="PANTHER" id="PTHR12673:SF159">
    <property type="entry name" value="LD03170P"/>
    <property type="match status" value="1"/>
</dbReference>
<name>A0A9Q0LKS3_ANAIG</name>
<dbReference type="Gene3D" id="1.20.900.10">
    <property type="entry name" value="Dbl homology (DH) domain"/>
    <property type="match status" value="1"/>
</dbReference>
<dbReference type="SMART" id="SM00325">
    <property type="entry name" value="RhoGEF"/>
    <property type="match status" value="1"/>
</dbReference>
<dbReference type="SUPFAM" id="SSF48065">
    <property type="entry name" value="DBL homology domain (DH-domain)"/>
    <property type="match status" value="1"/>
</dbReference>